<dbReference type="AlphaFoldDB" id="A0A151ND37"/>
<protein>
    <submittedName>
        <fullName evidence="1">Uncharacterized protein</fullName>
    </submittedName>
</protein>
<gene>
    <name evidence="1" type="ORF">Y1Q_0024424</name>
</gene>
<proteinExistence type="predicted"/>
<evidence type="ECO:0000313" key="2">
    <source>
        <dbReference type="Proteomes" id="UP000050525"/>
    </source>
</evidence>
<organism evidence="1 2">
    <name type="scientific">Alligator mississippiensis</name>
    <name type="common">American alligator</name>
    <dbReference type="NCBI Taxonomy" id="8496"/>
    <lineage>
        <taxon>Eukaryota</taxon>
        <taxon>Metazoa</taxon>
        <taxon>Chordata</taxon>
        <taxon>Craniata</taxon>
        <taxon>Vertebrata</taxon>
        <taxon>Euteleostomi</taxon>
        <taxon>Archelosauria</taxon>
        <taxon>Archosauria</taxon>
        <taxon>Crocodylia</taxon>
        <taxon>Alligatoridae</taxon>
        <taxon>Alligatorinae</taxon>
        <taxon>Alligator</taxon>
    </lineage>
</organism>
<comment type="caution">
    <text evidence="1">The sequence shown here is derived from an EMBL/GenBank/DDBJ whole genome shotgun (WGS) entry which is preliminary data.</text>
</comment>
<evidence type="ECO:0000313" key="1">
    <source>
        <dbReference type="EMBL" id="KYO34703.1"/>
    </source>
</evidence>
<keyword evidence="2" id="KW-1185">Reference proteome</keyword>
<reference evidence="1 2" key="1">
    <citation type="journal article" date="2012" name="Genome Biol.">
        <title>Sequencing three crocodilian genomes to illuminate the evolution of archosaurs and amniotes.</title>
        <authorList>
            <person name="St John J.A."/>
            <person name="Braun E.L."/>
            <person name="Isberg S.R."/>
            <person name="Miles L.G."/>
            <person name="Chong A.Y."/>
            <person name="Gongora J."/>
            <person name="Dalzell P."/>
            <person name="Moran C."/>
            <person name="Bed'hom B."/>
            <person name="Abzhanov A."/>
            <person name="Burgess S.C."/>
            <person name="Cooksey A.M."/>
            <person name="Castoe T.A."/>
            <person name="Crawford N.G."/>
            <person name="Densmore L.D."/>
            <person name="Drew J.C."/>
            <person name="Edwards S.V."/>
            <person name="Faircloth B.C."/>
            <person name="Fujita M.K."/>
            <person name="Greenwold M.J."/>
            <person name="Hoffmann F.G."/>
            <person name="Howard J.M."/>
            <person name="Iguchi T."/>
            <person name="Janes D.E."/>
            <person name="Khan S.Y."/>
            <person name="Kohno S."/>
            <person name="de Koning A.J."/>
            <person name="Lance S.L."/>
            <person name="McCarthy F.M."/>
            <person name="McCormack J.E."/>
            <person name="Merchant M.E."/>
            <person name="Peterson D.G."/>
            <person name="Pollock D.D."/>
            <person name="Pourmand N."/>
            <person name="Raney B.J."/>
            <person name="Roessler K.A."/>
            <person name="Sanford J.R."/>
            <person name="Sawyer R.H."/>
            <person name="Schmidt C.J."/>
            <person name="Triplett E.W."/>
            <person name="Tuberville T.D."/>
            <person name="Venegas-Anaya M."/>
            <person name="Howard J.T."/>
            <person name="Jarvis E.D."/>
            <person name="Guillette L.J.Jr."/>
            <person name="Glenn T.C."/>
            <person name="Green R.E."/>
            <person name="Ray D.A."/>
        </authorList>
    </citation>
    <scope>NUCLEOTIDE SEQUENCE [LARGE SCALE GENOMIC DNA]</scope>
    <source>
        <strain evidence="1">KSC_2009_1</strain>
    </source>
</reference>
<sequence>MRSPIRKAAYQTHYMLLSACPEEYVSFLLCIARRDEKSSFPNVMGLNSFDGAAAEYPDLAALLCVEQGNLAEKRSLKDPPSLPTGFSFSRGTVWRRCC</sequence>
<accession>A0A151ND37</accession>
<dbReference type="Proteomes" id="UP000050525">
    <property type="component" value="Unassembled WGS sequence"/>
</dbReference>
<dbReference type="PROSITE" id="PS51257">
    <property type="entry name" value="PROKAR_LIPOPROTEIN"/>
    <property type="match status" value="1"/>
</dbReference>
<name>A0A151ND37_ALLMI</name>
<dbReference type="EMBL" id="AKHW03003351">
    <property type="protein sequence ID" value="KYO34703.1"/>
    <property type="molecule type" value="Genomic_DNA"/>
</dbReference>